<feature type="transmembrane region" description="Helical" evidence="8">
    <location>
        <begin position="286"/>
        <end position="306"/>
    </location>
</feature>
<feature type="transmembrane region" description="Helical" evidence="8">
    <location>
        <begin position="381"/>
        <end position="399"/>
    </location>
</feature>
<feature type="transmembrane region" description="Helical" evidence="8">
    <location>
        <begin position="183"/>
        <end position="212"/>
    </location>
</feature>
<evidence type="ECO:0000256" key="6">
    <source>
        <dbReference type="ARBA" id="ARBA00022989"/>
    </source>
</evidence>
<feature type="transmembrane region" description="Helical" evidence="8">
    <location>
        <begin position="7"/>
        <end position="31"/>
    </location>
</feature>
<feature type="transmembrane region" description="Helical" evidence="8">
    <location>
        <begin position="406"/>
        <end position="427"/>
    </location>
</feature>
<reference evidence="10" key="1">
    <citation type="journal article" date="2019" name="Int. J. Syst. Evol. Microbiol.">
        <title>The Global Catalogue of Microorganisms (GCM) 10K type strain sequencing project: providing services to taxonomists for standard genome sequencing and annotation.</title>
        <authorList>
            <consortium name="The Broad Institute Genomics Platform"/>
            <consortium name="The Broad Institute Genome Sequencing Center for Infectious Disease"/>
            <person name="Wu L."/>
            <person name="Ma J."/>
        </authorList>
    </citation>
    <scope>NUCLEOTIDE SEQUENCE [LARGE SCALE GENOMIC DNA]</scope>
    <source>
        <strain evidence="10">JCM 31921</strain>
    </source>
</reference>
<feature type="transmembrane region" description="Helical" evidence="8">
    <location>
        <begin position="60"/>
        <end position="80"/>
    </location>
</feature>
<gene>
    <name evidence="9" type="ORF">GCM10023092_10910</name>
</gene>
<comment type="subcellular location">
    <subcellularLocation>
        <location evidence="1">Cell membrane</location>
        <topology evidence="1">Multi-pass membrane protein</topology>
    </subcellularLocation>
</comment>
<dbReference type="Proteomes" id="UP001501410">
    <property type="component" value="Unassembled WGS sequence"/>
</dbReference>
<dbReference type="EMBL" id="BAABEZ010000014">
    <property type="protein sequence ID" value="GAA4452242.1"/>
    <property type="molecule type" value="Genomic_DNA"/>
</dbReference>
<keyword evidence="5 8" id="KW-0812">Transmembrane</keyword>
<sequence>MKHGSFIAFGIECFFRAVLAAVLGIILWYLFSNTYLEILSGIRRQLYLDVTDAEGKSSDFLLVILWFARLLFLALEFLAIKKAAEIITGYCNGLYKPAAFSLYCAQMGRSNQLFIVALPRGIRYLAGFLLLLYTCFLLYGITHLPSHYDEVFTYRFFSGKGLLASLAFYPLPNNHILFNLFSAVPLLLPVNVLIAIRIVSVLAALAGIYYFFRLSCSLFPASVALVCSVLLAFSLPVLLYATQARGYALMLLFAVLCIYAVLRIAAGEDRGKYFFVYTFSSVLGLFTIPSFLYCLVVTSTVLLVVLCRHPSREHIRQFVVSHLLVPATTLLLYLPVILRNGKESLYKNNGITPRDITYLKNNLNAHLHEIWDFFTGADPKSFVLVWCILGVVLLTLFTAGVRQRWAAFLVLLFLLSPVPVVFVHRVIPFTRTWIHLIIPLCLGAGFLLNGIRRLALSYAGQWAGKLSVAHLAAFTLLPAIICAARFIHKHAESNAIDYVVAHYCKRLEPKFSLASSVAHTPGDMSFYLAETLAFECNEHNAGAPFSLNQISGNAPVNADIVVLDKQRLPEADMSGYRLLPDDNPFFAVYIRQGF</sequence>
<evidence type="ECO:0000256" key="2">
    <source>
        <dbReference type="ARBA" id="ARBA00022475"/>
    </source>
</evidence>
<feature type="transmembrane region" description="Helical" evidence="8">
    <location>
        <begin position="247"/>
        <end position="266"/>
    </location>
</feature>
<evidence type="ECO:0000256" key="7">
    <source>
        <dbReference type="ARBA" id="ARBA00023136"/>
    </source>
</evidence>
<evidence type="ECO:0000256" key="5">
    <source>
        <dbReference type="ARBA" id="ARBA00022692"/>
    </source>
</evidence>
<evidence type="ECO:0000256" key="4">
    <source>
        <dbReference type="ARBA" id="ARBA00022679"/>
    </source>
</evidence>
<evidence type="ECO:0000313" key="9">
    <source>
        <dbReference type="EMBL" id="GAA4452242.1"/>
    </source>
</evidence>
<comment type="caution">
    <text evidence="9">The sequence shown here is derived from an EMBL/GenBank/DDBJ whole genome shotgun (WGS) entry which is preliminary data.</text>
</comment>
<feature type="transmembrane region" description="Helical" evidence="8">
    <location>
        <begin position="433"/>
        <end position="451"/>
    </location>
</feature>
<keyword evidence="2" id="KW-1003">Cell membrane</keyword>
<name>A0ABP8MKZ0_9BACT</name>
<dbReference type="RefSeq" id="WP_344823627.1">
    <property type="nucleotide sequence ID" value="NZ_BAABEZ010000014.1"/>
</dbReference>
<feature type="transmembrane region" description="Helical" evidence="8">
    <location>
        <begin position="122"/>
        <end position="141"/>
    </location>
</feature>
<evidence type="ECO:0008006" key="11">
    <source>
        <dbReference type="Google" id="ProtNLM"/>
    </source>
</evidence>
<feature type="transmembrane region" description="Helical" evidence="8">
    <location>
        <begin position="218"/>
        <end position="240"/>
    </location>
</feature>
<feature type="transmembrane region" description="Helical" evidence="8">
    <location>
        <begin position="463"/>
        <end position="487"/>
    </location>
</feature>
<organism evidence="9 10">
    <name type="scientific">Rurimicrobium arvi</name>
    <dbReference type="NCBI Taxonomy" id="2049916"/>
    <lineage>
        <taxon>Bacteria</taxon>
        <taxon>Pseudomonadati</taxon>
        <taxon>Bacteroidota</taxon>
        <taxon>Chitinophagia</taxon>
        <taxon>Chitinophagales</taxon>
        <taxon>Chitinophagaceae</taxon>
        <taxon>Rurimicrobium</taxon>
    </lineage>
</organism>
<protein>
    <recommendedName>
        <fullName evidence="11">Glycosyltransferase RgtA/B/C/D-like domain-containing protein</fullName>
    </recommendedName>
</protein>
<keyword evidence="7 8" id="KW-0472">Membrane</keyword>
<keyword evidence="6 8" id="KW-1133">Transmembrane helix</keyword>
<evidence type="ECO:0000256" key="8">
    <source>
        <dbReference type="SAM" id="Phobius"/>
    </source>
</evidence>
<dbReference type="PANTHER" id="PTHR33908:SF11">
    <property type="entry name" value="MEMBRANE PROTEIN"/>
    <property type="match status" value="1"/>
</dbReference>
<evidence type="ECO:0000256" key="1">
    <source>
        <dbReference type="ARBA" id="ARBA00004651"/>
    </source>
</evidence>
<keyword evidence="4" id="KW-0808">Transferase</keyword>
<dbReference type="InterPro" id="IPR050297">
    <property type="entry name" value="LipidA_mod_glycosyltrf_83"/>
</dbReference>
<proteinExistence type="predicted"/>
<keyword evidence="10" id="KW-1185">Reference proteome</keyword>
<keyword evidence="3" id="KW-0328">Glycosyltransferase</keyword>
<accession>A0ABP8MKZ0</accession>
<evidence type="ECO:0000256" key="3">
    <source>
        <dbReference type="ARBA" id="ARBA00022676"/>
    </source>
</evidence>
<dbReference type="PANTHER" id="PTHR33908">
    <property type="entry name" value="MANNOSYLTRANSFERASE YKCB-RELATED"/>
    <property type="match status" value="1"/>
</dbReference>
<evidence type="ECO:0000313" key="10">
    <source>
        <dbReference type="Proteomes" id="UP001501410"/>
    </source>
</evidence>
<feature type="transmembrane region" description="Helical" evidence="8">
    <location>
        <begin position="318"/>
        <end position="338"/>
    </location>
</feature>